<dbReference type="PANTHER" id="PTHR43400:SF12">
    <property type="entry name" value="FUMARATE REDUCTASE"/>
    <property type="match status" value="1"/>
</dbReference>
<dbReference type="Gene3D" id="3.90.700.10">
    <property type="entry name" value="Succinate dehydrogenase/fumarate reductase flavoprotein, catalytic domain"/>
    <property type="match status" value="1"/>
</dbReference>
<protein>
    <recommendedName>
        <fullName evidence="4">Fumarate reductase</fullName>
        <ecNumber evidence="4">1.3.1.6</ecNumber>
    </recommendedName>
</protein>
<dbReference type="GO" id="GO:0016156">
    <property type="term" value="F:fumarate reductase (NADH) activity"/>
    <property type="evidence" value="ECO:0007669"/>
    <property type="project" value="UniProtKB-EC"/>
</dbReference>
<evidence type="ECO:0000256" key="4">
    <source>
        <dbReference type="RuleBase" id="RU366062"/>
    </source>
</evidence>
<keyword evidence="7" id="KW-1185">Reference proteome</keyword>
<dbReference type="InterPro" id="IPR036188">
    <property type="entry name" value="FAD/NAD-bd_sf"/>
</dbReference>
<evidence type="ECO:0000313" key="7">
    <source>
        <dbReference type="Proteomes" id="UP000007796"/>
    </source>
</evidence>
<evidence type="ECO:0000256" key="3">
    <source>
        <dbReference type="ARBA" id="ARBA00023002"/>
    </source>
</evidence>
<dbReference type="EMBL" id="GL629787">
    <property type="protein sequence ID" value="EFX01948.1"/>
    <property type="molecule type" value="Genomic_DNA"/>
</dbReference>
<name>F0XJX2_GROCL</name>
<dbReference type="STRING" id="655863.F0XJX2"/>
<dbReference type="OrthoDB" id="10254877at2759"/>
<comment type="similarity">
    <text evidence="4">Belongs to the FAD-dependent oxidoreductase 2 family. FRD/SDH subfamily.</text>
</comment>
<evidence type="ECO:0000313" key="6">
    <source>
        <dbReference type="EMBL" id="EFX01948.1"/>
    </source>
</evidence>
<dbReference type="GO" id="GO:0010181">
    <property type="term" value="F:FMN binding"/>
    <property type="evidence" value="ECO:0007669"/>
    <property type="project" value="InterPro"/>
</dbReference>
<dbReference type="RefSeq" id="XP_014171430.1">
    <property type="nucleotide sequence ID" value="XM_014315955.1"/>
</dbReference>
<keyword evidence="3 4" id="KW-0560">Oxidoreductase</keyword>
<reference evidence="6 7" key="1">
    <citation type="journal article" date="2011" name="Proc. Natl. Acad. Sci. U.S.A.">
        <title>Genome and transcriptome analyses of the mountain pine beetle-fungal symbiont Grosmannia clavigera, a lodgepole pine pathogen.</title>
        <authorList>
            <person name="DiGuistini S."/>
            <person name="Wang Y."/>
            <person name="Liao N.Y."/>
            <person name="Taylor G."/>
            <person name="Tanguay P."/>
            <person name="Feau N."/>
            <person name="Henrissat B."/>
            <person name="Chan S.K."/>
            <person name="Hesse-Orce U."/>
            <person name="Alamouti S.M."/>
            <person name="Tsui C.K.M."/>
            <person name="Docking R.T."/>
            <person name="Levasseur A."/>
            <person name="Haridas S."/>
            <person name="Robertson G."/>
            <person name="Birol I."/>
            <person name="Holt R.A."/>
            <person name="Marra M.A."/>
            <person name="Hamelin R.C."/>
            <person name="Hirst M."/>
            <person name="Jones S.J.M."/>
            <person name="Bohlmann J."/>
            <person name="Breuil C."/>
        </authorList>
    </citation>
    <scope>NUCLEOTIDE SEQUENCE [LARGE SCALE GENOMIC DNA]</scope>
    <source>
        <strain evidence="7">kw1407 / UAMH 11150</strain>
    </source>
</reference>
<comment type="cofactor">
    <cofactor evidence="4">
        <name>FAD</name>
        <dbReference type="ChEBI" id="CHEBI:57692"/>
    </cofactor>
    <text evidence="4">Binds 1 FAD per monomer.</text>
</comment>
<accession>F0XJX2</accession>
<dbReference type="SUPFAM" id="SSF56425">
    <property type="entry name" value="Succinate dehydrogenase/fumarate reductase flavoprotein, catalytic domain"/>
    <property type="match status" value="1"/>
</dbReference>
<dbReference type="HOGENOM" id="CLU_011398_4_5_1"/>
<evidence type="ECO:0000259" key="5">
    <source>
        <dbReference type="Pfam" id="PF00890"/>
    </source>
</evidence>
<proteinExistence type="inferred from homology"/>
<comment type="catalytic activity">
    <reaction evidence="4">
        <text>succinate + NAD(+) = fumarate + NADH + H(+)</text>
        <dbReference type="Rhea" id="RHEA:18281"/>
        <dbReference type="ChEBI" id="CHEBI:15378"/>
        <dbReference type="ChEBI" id="CHEBI:29806"/>
        <dbReference type="ChEBI" id="CHEBI:30031"/>
        <dbReference type="ChEBI" id="CHEBI:57540"/>
        <dbReference type="ChEBI" id="CHEBI:57945"/>
        <dbReference type="EC" id="1.3.1.6"/>
    </reaction>
</comment>
<evidence type="ECO:0000256" key="1">
    <source>
        <dbReference type="ARBA" id="ARBA00022630"/>
    </source>
</evidence>
<dbReference type="GeneID" id="25978295"/>
<dbReference type="InterPro" id="IPR027477">
    <property type="entry name" value="Succ_DH/fumarate_Rdtase_cat_sf"/>
</dbReference>
<comment type="function">
    <text evidence="4">Irreversibly catalyzes the reduction of fumarate to succinate.</text>
</comment>
<feature type="domain" description="FAD-dependent oxidoreductase 2 FAD-binding" evidence="5">
    <location>
        <begin position="9"/>
        <end position="461"/>
    </location>
</feature>
<dbReference type="InParanoid" id="F0XJX2"/>
<evidence type="ECO:0000256" key="2">
    <source>
        <dbReference type="ARBA" id="ARBA00022827"/>
    </source>
</evidence>
<dbReference type="InterPro" id="IPR050315">
    <property type="entry name" value="FAD-oxidoreductase_2"/>
</dbReference>
<dbReference type="Gene3D" id="3.50.50.60">
    <property type="entry name" value="FAD/NAD(P)-binding domain"/>
    <property type="match status" value="1"/>
</dbReference>
<dbReference type="Pfam" id="PF00890">
    <property type="entry name" value="FAD_binding_2"/>
    <property type="match status" value="1"/>
</dbReference>
<dbReference type="Proteomes" id="UP000007796">
    <property type="component" value="Unassembled WGS sequence"/>
</dbReference>
<dbReference type="InterPro" id="IPR003953">
    <property type="entry name" value="FAD-dep_OxRdtase_2_FAD-bd"/>
</dbReference>
<dbReference type="NCBIfam" id="TIGR01813">
    <property type="entry name" value="flavo_cyto_c"/>
    <property type="match status" value="1"/>
</dbReference>
<dbReference type="AlphaFoldDB" id="F0XJX2"/>
<gene>
    <name evidence="6" type="ORF">CMQ_5019</name>
</gene>
<dbReference type="PANTHER" id="PTHR43400">
    <property type="entry name" value="FUMARATE REDUCTASE"/>
    <property type="match status" value="1"/>
</dbReference>
<dbReference type="EC" id="1.3.1.6" evidence="4"/>
<sequence>MAATTQQPVVIVGAGLAGLCAAWSALSTGASSVVVLERAIKPGGNSMKASSGINGAPTRFQTSAVPDTAFFSDTIMSAGRRLSHSGPEKEWRQRLISQLTNSSAAAVGFLADDIGVDLSVVAQLGGHSRARTHRGAGKTPPGADIVTRLLNKLREDGRFELRTGCEVTRLLTSPSQPQSGSIDVLGVEYRHDAHVTPIVGPVVFATGGFAGDAEGLLGRYRPDLTGLPSTNDPRPGVHDLLANVGARLVDMDSVQVHPTGFIDPANPLLPVKFLAAEMLRGVGAILLRDGHRFVNEMETREHVSHVIMDRLPTNDTPRQWSVQLLLDPGTCKAGASHVAFYLWKGLLVKKKISELDEATRDAVRTYSLAITGQQPDQFGRQTFGQWELKGNEDDFESQEVCVGDVTPITHFTMGGVAIDEMARVLSAPTGSTTWNAVKGLWAAGEVTGGIHGDNRLGGSSLLECVVFGRLAGEQATLSFAKT</sequence>
<keyword evidence="2 4" id="KW-0274">FAD</keyword>
<keyword evidence="1 4" id="KW-0285">Flavoprotein</keyword>
<dbReference type="InterPro" id="IPR010960">
    <property type="entry name" value="Flavocytochrome_c"/>
</dbReference>
<dbReference type="eggNOG" id="KOG2404">
    <property type="taxonomic scope" value="Eukaryota"/>
</dbReference>
<dbReference type="SUPFAM" id="SSF51905">
    <property type="entry name" value="FAD/NAD(P)-binding domain"/>
    <property type="match status" value="1"/>
</dbReference>
<organism evidence="7">
    <name type="scientific">Grosmannia clavigera (strain kw1407 / UAMH 11150)</name>
    <name type="common">Blue stain fungus</name>
    <name type="synonym">Graphiocladiella clavigera</name>
    <dbReference type="NCBI Taxonomy" id="655863"/>
    <lineage>
        <taxon>Eukaryota</taxon>
        <taxon>Fungi</taxon>
        <taxon>Dikarya</taxon>
        <taxon>Ascomycota</taxon>
        <taxon>Pezizomycotina</taxon>
        <taxon>Sordariomycetes</taxon>
        <taxon>Sordariomycetidae</taxon>
        <taxon>Ophiostomatales</taxon>
        <taxon>Ophiostomataceae</taxon>
        <taxon>Leptographium</taxon>
    </lineage>
</organism>